<keyword evidence="1 10" id="KW-0540">Nuclease</keyword>
<evidence type="ECO:0000256" key="3">
    <source>
        <dbReference type="ARBA" id="ARBA00022759"/>
    </source>
</evidence>
<evidence type="ECO:0000256" key="5">
    <source>
        <dbReference type="ARBA" id="ARBA00022842"/>
    </source>
</evidence>
<dbReference type="CDD" id="cd09634">
    <property type="entry name" value="Cas1_I-II-III"/>
    <property type="match status" value="1"/>
</dbReference>
<evidence type="ECO:0000256" key="7">
    <source>
        <dbReference type="ARBA" id="ARBA00023125"/>
    </source>
</evidence>
<feature type="binding site" evidence="10">
    <location>
        <position position="236"/>
    </location>
    <ligand>
        <name>Mn(2+)</name>
        <dbReference type="ChEBI" id="CHEBI:29035"/>
    </ligand>
</feature>
<evidence type="ECO:0000256" key="8">
    <source>
        <dbReference type="ARBA" id="ARBA00023211"/>
    </source>
</evidence>
<dbReference type="Gene3D" id="3.100.10.20">
    <property type="entry name" value="CRISPR-associated endonuclease Cas1, N-terminal domain"/>
    <property type="match status" value="1"/>
</dbReference>
<dbReference type="PANTHER" id="PTHR34353">
    <property type="entry name" value="CRISPR-ASSOCIATED ENDONUCLEASE CAS1 1"/>
    <property type="match status" value="1"/>
</dbReference>
<keyword evidence="12" id="KW-1185">Reference proteome</keyword>
<dbReference type="GO" id="GO:0051607">
    <property type="term" value="P:defense response to virus"/>
    <property type="evidence" value="ECO:0007669"/>
    <property type="project" value="UniProtKB-UniRule"/>
</dbReference>
<evidence type="ECO:0000256" key="9">
    <source>
        <dbReference type="ARBA" id="ARBA00038592"/>
    </source>
</evidence>
<protein>
    <recommendedName>
        <fullName evidence="10">CRISPR-associated endonuclease Cas1</fullName>
        <ecNumber evidence="10">3.1.-.-</ecNumber>
    </recommendedName>
</protein>
<dbReference type="HAMAP" id="MF_01470">
    <property type="entry name" value="Cas1"/>
    <property type="match status" value="1"/>
</dbReference>
<sequence>MPTLYIDRRTTELKVNGDVLICYEKGERIATIPLASVDRLYMKGDINLQISLLSKLGEKGIGVVFLQGRKNKPMQFLPQPHNDAYRRVTQTYLADNKLFCLTLAKNIVLNKCIKQCQFLAKFIEHNPKIITFIAELQKLFNLIVKQENIDSLRGIEGRMGAIYFAAFADILPRSLGFNGRNRRPPKDPVNAVLSLTYTLLYSEATLAVYGAGLDPYIGFFHTLHFGRKSLSCDLMEPIRPSVDEWIAECFTAEVLKIDQFSQTNEGCILGKEGRVIFYTAFEKVVSEWRKIFEKQAYELVHLICGYQTEYHQDQFDDYTINMAHILGNEKCDI</sequence>
<comment type="similarity">
    <text evidence="10">Belongs to the CRISPR-associated endonuclease Cas1 family.</text>
</comment>
<evidence type="ECO:0000313" key="12">
    <source>
        <dbReference type="Proteomes" id="UP000000607"/>
    </source>
</evidence>
<dbReference type="NCBIfam" id="TIGR00287">
    <property type="entry name" value="cas1"/>
    <property type="match status" value="1"/>
</dbReference>
<dbReference type="Gene3D" id="1.20.120.920">
    <property type="entry name" value="CRISPR-associated endonuclease Cas1, C-terminal domain"/>
    <property type="match status" value="1"/>
</dbReference>
<dbReference type="HOGENOM" id="CLU_052779_1_1_6"/>
<dbReference type="GO" id="GO:0003677">
    <property type="term" value="F:DNA binding"/>
    <property type="evidence" value="ECO:0007669"/>
    <property type="project" value="UniProtKB-KW"/>
</dbReference>
<keyword evidence="5 10" id="KW-0460">Magnesium</keyword>
<dbReference type="Proteomes" id="UP000000607">
    <property type="component" value="Chromosome"/>
</dbReference>
<evidence type="ECO:0000256" key="2">
    <source>
        <dbReference type="ARBA" id="ARBA00022723"/>
    </source>
</evidence>
<keyword evidence="6 10" id="KW-0051">Antiviral defense</keyword>
<dbReference type="KEGG" id="msu:MS1635"/>
<dbReference type="PANTHER" id="PTHR34353:SF2">
    <property type="entry name" value="CRISPR-ASSOCIATED ENDONUCLEASE CAS1 1"/>
    <property type="match status" value="1"/>
</dbReference>
<keyword evidence="4 10" id="KW-0378">Hydrolase</keyword>
<dbReference type="EC" id="3.1.-.-" evidence="10"/>
<dbReference type="InterPro" id="IPR050646">
    <property type="entry name" value="Cas1"/>
</dbReference>
<dbReference type="InterPro" id="IPR002729">
    <property type="entry name" value="CRISPR-assoc_Cas1"/>
</dbReference>
<dbReference type="Pfam" id="PF01867">
    <property type="entry name" value="Cas_Cas1"/>
    <property type="match status" value="1"/>
</dbReference>
<dbReference type="GO" id="GO:0046872">
    <property type="term" value="F:metal ion binding"/>
    <property type="evidence" value="ECO:0007669"/>
    <property type="project" value="UniProtKB-UniRule"/>
</dbReference>
<comment type="function">
    <text evidence="10">CRISPR (clustered regularly interspaced short palindromic repeat), is an adaptive immune system that provides protection against mobile genetic elements (viruses, transposable elements and conjugative plasmids). CRISPR clusters contain spacers, sequences complementary to antecedent mobile elements, and target invading nucleic acids. CRISPR clusters are transcribed and processed into CRISPR RNA (crRNA). Acts as a dsDNA endonuclease. Involved in the integration of spacer DNA into the CRISPR cassette.</text>
</comment>
<gene>
    <name evidence="10" type="primary">cas1</name>
    <name evidence="11" type="ordered locus">MS1635</name>
</gene>
<dbReference type="STRING" id="221988.MS1635"/>
<dbReference type="GO" id="GO:0004519">
    <property type="term" value="F:endonuclease activity"/>
    <property type="evidence" value="ECO:0007669"/>
    <property type="project" value="UniProtKB-UniRule"/>
</dbReference>
<dbReference type="InterPro" id="IPR042206">
    <property type="entry name" value="CRISPR-assoc_Cas1_C"/>
</dbReference>
<comment type="subunit">
    <text evidence="9 10">Homodimer, forms a heterotetramer with a Cas2 homodimer.</text>
</comment>
<evidence type="ECO:0000256" key="10">
    <source>
        <dbReference type="HAMAP-Rule" id="MF_01470"/>
    </source>
</evidence>
<name>Q65S18_MANSM</name>
<dbReference type="EMBL" id="AE016827">
    <property type="protein sequence ID" value="AAU38242.1"/>
    <property type="molecule type" value="Genomic_DNA"/>
</dbReference>
<feature type="binding site" evidence="10">
    <location>
        <position position="156"/>
    </location>
    <ligand>
        <name>Mn(2+)</name>
        <dbReference type="ChEBI" id="CHEBI:29035"/>
    </ligand>
</feature>
<accession>Q65S18</accession>
<reference evidence="11 12" key="1">
    <citation type="journal article" date="2004" name="Nat. Biotechnol.">
        <title>The genome sequence of the capnophilic rumen bacterium Mannheimia succiniciproducens.</title>
        <authorList>
            <person name="Hong S.H."/>
            <person name="Kim J.S."/>
            <person name="Lee S.Y."/>
            <person name="In Y.H."/>
            <person name="Choi S.S."/>
            <person name="Rih J.-K."/>
            <person name="Kim C.H."/>
            <person name="Jeong H."/>
            <person name="Hur C.G."/>
            <person name="Kim J.J."/>
        </authorList>
    </citation>
    <scope>NUCLEOTIDE SEQUENCE [LARGE SCALE GENOMIC DNA]</scope>
    <source>
        <strain evidence="12">KCTC 0769BP / MBEL55E</strain>
    </source>
</reference>
<evidence type="ECO:0000313" key="11">
    <source>
        <dbReference type="EMBL" id="AAU38242.1"/>
    </source>
</evidence>
<dbReference type="OrthoDB" id="9803119at2"/>
<dbReference type="eggNOG" id="COG1518">
    <property type="taxonomic scope" value="Bacteria"/>
</dbReference>
<dbReference type="GO" id="GO:0016787">
    <property type="term" value="F:hydrolase activity"/>
    <property type="evidence" value="ECO:0007669"/>
    <property type="project" value="UniProtKB-KW"/>
</dbReference>
<dbReference type="RefSeq" id="WP_011200803.1">
    <property type="nucleotide sequence ID" value="NC_006300.1"/>
</dbReference>
<dbReference type="InterPro" id="IPR042211">
    <property type="entry name" value="CRISPR-assoc_Cas1_N"/>
</dbReference>
<keyword evidence="3 10" id="KW-0255">Endonuclease</keyword>
<organism evidence="11 12">
    <name type="scientific">Mannheimia succiniciproducens (strain KCTC 0769BP / MBEL55E)</name>
    <dbReference type="NCBI Taxonomy" id="221988"/>
    <lineage>
        <taxon>Bacteria</taxon>
        <taxon>Pseudomonadati</taxon>
        <taxon>Pseudomonadota</taxon>
        <taxon>Gammaproteobacteria</taxon>
        <taxon>Pasteurellales</taxon>
        <taxon>Pasteurellaceae</taxon>
        <taxon>Basfia</taxon>
    </lineage>
</organism>
<feature type="binding site" evidence="10">
    <location>
        <position position="221"/>
    </location>
    <ligand>
        <name>Mn(2+)</name>
        <dbReference type="ChEBI" id="CHEBI:29035"/>
    </ligand>
</feature>
<evidence type="ECO:0000256" key="4">
    <source>
        <dbReference type="ARBA" id="ARBA00022801"/>
    </source>
</evidence>
<proteinExistence type="inferred from homology"/>
<evidence type="ECO:0000256" key="6">
    <source>
        <dbReference type="ARBA" id="ARBA00023118"/>
    </source>
</evidence>
<dbReference type="AlphaFoldDB" id="Q65S18"/>
<keyword evidence="7 10" id="KW-0238">DNA-binding</keyword>
<keyword evidence="2 10" id="KW-0479">Metal-binding</keyword>
<evidence type="ECO:0000256" key="1">
    <source>
        <dbReference type="ARBA" id="ARBA00022722"/>
    </source>
</evidence>
<dbReference type="GO" id="GO:0043571">
    <property type="term" value="P:maintenance of CRISPR repeat elements"/>
    <property type="evidence" value="ECO:0007669"/>
    <property type="project" value="UniProtKB-UniRule"/>
</dbReference>
<comment type="cofactor">
    <cofactor evidence="10">
        <name>Mg(2+)</name>
        <dbReference type="ChEBI" id="CHEBI:18420"/>
    </cofactor>
    <cofactor evidence="10">
        <name>Mn(2+)</name>
        <dbReference type="ChEBI" id="CHEBI:29035"/>
    </cofactor>
</comment>
<keyword evidence="8 10" id="KW-0464">Manganese</keyword>